<gene>
    <name evidence="1" type="ORF">JT362_16315</name>
</gene>
<proteinExistence type="predicted"/>
<dbReference type="Proteomes" id="UP001156441">
    <property type="component" value="Unassembled WGS sequence"/>
</dbReference>
<dbReference type="EMBL" id="JAFFZE010000014">
    <property type="protein sequence ID" value="MCT2584682.1"/>
    <property type="molecule type" value="Genomic_DNA"/>
</dbReference>
<sequence>MMTVEVFTTHGSAESRRALADRLLADLLAEEHAPEAVLTGASEFVHVVVHEPVAWATGGPAGSPRHLVRVTVPGSWNAVEFGPYIIPRVTEIVASFEDDPTRLYREPHCVVQIVGLREHAVGTLGRATTSTEITRLMTENYRRSGERVTAPEGSVVDPVCGMVVELATAAFTLDHDGSTYAFCAPSCRKVFAEDHAIAV</sequence>
<accession>A0ABT2JA03</accession>
<evidence type="ECO:0000313" key="1">
    <source>
        <dbReference type="EMBL" id="MCT2584682.1"/>
    </source>
</evidence>
<comment type="caution">
    <text evidence="1">The sequence shown here is derived from an EMBL/GenBank/DDBJ whole genome shotgun (WGS) entry which is preliminary data.</text>
</comment>
<keyword evidence="2" id="KW-1185">Reference proteome</keyword>
<evidence type="ECO:0000313" key="2">
    <source>
        <dbReference type="Proteomes" id="UP001156441"/>
    </source>
</evidence>
<reference evidence="1 2" key="1">
    <citation type="submission" date="2021-02" db="EMBL/GenBank/DDBJ databases">
        <title>Actinophytocola xerophila sp. nov., isolated from soil of cotton cropping field.</title>
        <authorList>
            <person name="Huang R."/>
            <person name="Chen X."/>
            <person name="Ge X."/>
            <person name="Liu W."/>
        </authorList>
    </citation>
    <scope>NUCLEOTIDE SEQUENCE [LARGE SCALE GENOMIC DNA]</scope>
    <source>
        <strain evidence="1 2">S1-96</strain>
    </source>
</reference>
<protein>
    <submittedName>
        <fullName evidence="1">YHS domain-containing protein</fullName>
    </submittedName>
</protein>
<dbReference type="RefSeq" id="WP_260192091.1">
    <property type="nucleotide sequence ID" value="NZ_JAFFZE010000014.1"/>
</dbReference>
<name>A0ABT2JA03_9PSEU</name>
<organism evidence="1 2">
    <name type="scientific">Actinophytocola gossypii</name>
    <dbReference type="NCBI Taxonomy" id="2812003"/>
    <lineage>
        <taxon>Bacteria</taxon>
        <taxon>Bacillati</taxon>
        <taxon>Actinomycetota</taxon>
        <taxon>Actinomycetes</taxon>
        <taxon>Pseudonocardiales</taxon>
        <taxon>Pseudonocardiaceae</taxon>
    </lineage>
</organism>